<organism evidence="1 2">
    <name type="scientific">Salinibacter ruber (strain DSM 13855 / M31)</name>
    <dbReference type="NCBI Taxonomy" id="309807"/>
    <lineage>
        <taxon>Bacteria</taxon>
        <taxon>Pseudomonadati</taxon>
        <taxon>Rhodothermota</taxon>
        <taxon>Rhodothermia</taxon>
        <taxon>Rhodothermales</taxon>
        <taxon>Salinibacteraceae</taxon>
        <taxon>Salinibacter</taxon>
    </lineage>
</organism>
<dbReference type="Gene3D" id="3.30.450.20">
    <property type="entry name" value="PAS domain"/>
    <property type="match status" value="1"/>
</dbReference>
<evidence type="ECO:0000313" key="1">
    <source>
        <dbReference type="EMBL" id="ABC45694.1"/>
    </source>
</evidence>
<dbReference type="InterPro" id="IPR000014">
    <property type="entry name" value="PAS"/>
</dbReference>
<gene>
    <name evidence="1" type="ordered locus">SRU_0460</name>
</gene>
<accession>Q2S5C6</accession>
<dbReference type="CDD" id="cd00130">
    <property type="entry name" value="PAS"/>
    <property type="match status" value="1"/>
</dbReference>
<dbReference type="InterPro" id="IPR035965">
    <property type="entry name" value="PAS-like_dom_sf"/>
</dbReference>
<dbReference type="SUPFAM" id="SSF55785">
    <property type="entry name" value="PYP-like sensor domain (PAS domain)"/>
    <property type="match status" value="1"/>
</dbReference>
<dbReference type="AlphaFoldDB" id="Q2S5C6"/>
<dbReference type="KEGG" id="sru:SRU_0460"/>
<dbReference type="OrthoDB" id="1495106at2"/>
<evidence type="ECO:0008006" key="3">
    <source>
        <dbReference type="Google" id="ProtNLM"/>
    </source>
</evidence>
<dbReference type="Proteomes" id="UP000008674">
    <property type="component" value="Chromosome"/>
</dbReference>
<dbReference type="EMBL" id="CP000159">
    <property type="protein sequence ID" value="ABC45694.1"/>
    <property type="molecule type" value="Genomic_DNA"/>
</dbReference>
<dbReference type="eggNOG" id="ENOG5030SXC">
    <property type="taxonomic scope" value="Bacteria"/>
</dbReference>
<dbReference type="HOGENOM" id="CLU_1407871_0_0_10"/>
<evidence type="ECO:0000313" key="2">
    <source>
        <dbReference type="Proteomes" id="UP000008674"/>
    </source>
</evidence>
<proteinExistence type="predicted"/>
<keyword evidence="2" id="KW-1185">Reference proteome</keyword>
<dbReference type="STRING" id="309807.SRU_0460"/>
<protein>
    <recommendedName>
        <fullName evidence="3">PAS domain-containing protein</fullName>
    </recommendedName>
</protein>
<reference evidence="1 2" key="1">
    <citation type="journal article" date="2005" name="Proc. Natl. Acad. Sci. U.S.A.">
        <title>The genome of Salinibacter ruber: convergence and gene exchange among hyperhalophilic bacteria and archaea.</title>
        <authorList>
            <person name="Mongodin E.F."/>
            <person name="Nelson K.E."/>
            <person name="Daugherty S."/>
            <person name="Deboy R.T."/>
            <person name="Wister J."/>
            <person name="Khouri H."/>
            <person name="Weidman J."/>
            <person name="Walsh D.A."/>
            <person name="Papke R.T."/>
            <person name="Sanchez Perez G."/>
            <person name="Sharma A.K."/>
            <person name="Nesbo C.L."/>
            <person name="MacLeod D."/>
            <person name="Bapteste E."/>
            <person name="Doolittle W.F."/>
            <person name="Charlebois R.L."/>
            <person name="Legault B."/>
            <person name="Rodriguez-Valera F."/>
        </authorList>
    </citation>
    <scope>NUCLEOTIDE SEQUENCE [LARGE SCALE GENOMIC DNA]</scope>
    <source>
        <strain evidence="2">DSM 13855 / CECT 5946 / M31</strain>
    </source>
</reference>
<dbReference type="EnsemblBacteria" id="ABC45694">
    <property type="protein sequence ID" value="ABC45694"/>
    <property type="gene ID" value="SRU_0460"/>
</dbReference>
<name>Q2S5C6_SALRD</name>
<sequence length="193" mass="22325">MICYLAVGEVRNSSLLEQTYKRPSAPSYREASRSSVSSSYCRCTAGWKDGATRVCPLLRHRQRSPMSAMSTQSVPAVFRPDRGSASETKESPHTPMLYLDRSGTIQRANESARRALEYGINDTLEPCFFSHVHGRNLHRVMRDLAHMVSHRTQRTRWLLRLRTGNGRWRWYRAMARNHLDRANARIRVQLRPL</sequence>